<dbReference type="InterPro" id="IPR036508">
    <property type="entry name" value="Chitin-bd_dom_sf"/>
</dbReference>
<name>A0A0K2T9S1_LEPSM</name>
<feature type="domain" description="Chitin-binding type-2" evidence="1">
    <location>
        <begin position="1"/>
        <end position="36"/>
    </location>
</feature>
<dbReference type="EMBL" id="HACA01005473">
    <property type="protein sequence ID" value="CDW22834.1"/>
    <property type="molecule type" value="Transcribed_RNA"/>
</dbReference>
<dbReference type="PANTHER" id="PTHR22933">
    <property type="entry name" value="FI18007P1-RELATED"/>
    <property type="match status" value="1"/>
</dbReference>
<dbReference type="PROSITE" id="PS50940">
    <property type="entry name" value="CHIT_BIND_II"/>
    <property type="match status" value="1"/>
</dbReference>
<evidence type="ECO:0000313" key="2">
    <source>
        <dbReference type="EMBL" id="CDW22834.1"/>
    </source>
</evidence>
<dbReference type="InterPro" id="IPR002557">
    <property type="entry name" value="Chitin-bd_dom"/>
</dbReference>
<sequence length="52" mass="6107">MCQVGGRQNTFICPVGTLFDQRYLVCNWSNQVNCRNSVEFYNINRKIYKPTS</sequence>
<accession>A0A0K2T9S1</accession>
<dbReference type="GO" id="GO:0005576">
    <property type="term" value="C:extracellular region"/>
    <property type="evidence" value="ECO:0007669"/>
    <property type="project" value="InterPro"/>
</dbReference>
<dbReference type="SUPFAM" id="SSF57625">
    <property type="entry name" value="Invertebrate chitin-binding proteins"/>
    <property type="match status" value="1"/>
</dbReference>
<organism evidence="2">
    <name type="scientific">Lepeophtheirus salmonis</name>
    <name type="common">Salmon louse</name>
    <name type="synonym">Caligus salmonis</name>
    <dbReference type="NCBI Taxonomy" id="72036"/>
    <lineage>
        <taxon>Eukaryota</taxon>
        <taxon>Metazoa</taxon>
        <taxon>Ecdysozoa</taxon>
        <taxon>Arthropoda</taxon>
        <taxon>Crustacea</taxon>
        <taxon>Multicrustacea</taxon>
        <taxon>Hexanauplia</taxon>
        <taxon>Copepoda</taxon>
        <taxon>Siphonostomatoida</taxon>
        <taxon>Caligidae</taxon>
        <taxon>Lepeophtheirus</taxon>
    </lineage>
</organism>
<dbReference type="InterPro" id="IPR052976">
    <property type="entry name" value="Scoloptoxin-like"/>
</dbReference>
<dbReference type="GO" id="GO:0008061">
    <property type="term" value="F:chitin binding"/>
    <property type="evidence" value="ECO:0007669"/>
    <property type="project" value="InterPro"/>
</dbReference>
<evidence type="ECO:0000259" key="1">
    <source>
        <dbReference type="PROSITE" id="PS50940"/>
    </source>
</evidence>
<dbReference type="Pfam" id="PF01607">
    <property type="entry name" value="CBM_14"/>
    <property type="match status" value="1"/>
</dbReference>
<reference evidence="2" key="1">
    <citation type="submission" date="2014-05" db="EMBL/GenBank/DDBJ databases">
        <authorList>
            <person name="Chronopoulou M."/>
        </authorList>
    </citation>
    <scope>NUCLEOTIDE SEQUENCE</scope>
    <source>
        <tissue evidence="2">Whole organism</tissue>
    </source>
</reference>
<dbReference type="AlphaFoldDB" id="A0A0K2T9S1"/>
<dbReference type="PANTHER" id="PTHR22933:SF31">
    <property type="entry name" value="FI18007P1"/>
    <property type="match status" value="1"/>
</dbReference>
<proteinExistence type="predicted"/>
<protein>
    <recommendedName>
        <fullName evidence="1">Chitin-binding type-2 domain-containing protein</fullName>
    </recommendedName>
</protein>
<dbReference type="Gene3D" id="2.170.140.10">
    <property type="entry name" value="Chitin binding domain"/>
    <property type="match status" value="1"/>
</dbReference>